<evidence type="ECO:0000313" key="2">
    <source>
        <dbReference type="Proteomes" id="UP000035540"/>
    </source>
</evidence>
<dbReference type="OrthoDB" id="8444591at2"/>
<organism evidence="1 2">
    <name type="scientific">Corynebacterium testudinoris</name>
    <dbReference type="NCBI Taxonomy" id="136857"/>
    <lineage>
        <taxon>Bacteria</taxon>
        <taxon>Bacillati</taxon>
        <taxon>Actinomycetota</taxon>
        <taxon>Actinomycetes</taxon>
        <taxon>Mycobacteriales</taxon>
        <taxon>Corynebacteriaceae</taxon>
        <taxon>Corynebacterium</taxon>
    </lineage>
</organism>
<reference evidence="1 2" key="1">
    <citation type="journal article" date="2015" name="Genome Announc.">
        <title>Complete Genome Sequence of the Type Strain Corynebacterium testudinoris DSM 44614, Recovered from Necrotic Lesions in the Mouth of a Tortoise.</title>
        <authorList>
            <person name="Ruckert C."/>
            <person name="Kriete M."/>
            <person name="Jaenicke S."/>
            <person name="Winkler A."/>
            <person name="Tauch A."/>
        </authorList>
    </citation>
    <scope>NUCLEOTIDE SEQUENCE [LARGE SCALE GENOMIC DNA]</scope>
    <source>
        <strain evidence="1 2">DSM 44614</strain>
    </source>
</reference>
<dbReference type="EMBL" id="CP011545">
    <property type="protein sequence ID" value="AKK08354.1"/>
    <property type="molecule type" value="Genomic_DNA"/>
</dbReference>
<name>A0A0G3H4M1_9CORY</name>
<evidence type="ECO:0000313" key="1">
    <source>
        <dbReference type="EMBL" id="AKK08354.1"/>
    </source>
</evidence>
<gene>
    <name evidence="1" type="ORF">CTEST_04535</name>
</gene>
<dbReference type="KEGG" id="cted:CTEST_04535"/>
<dbReference type="AlphaFoldDB" id="A0A0G3H4M1"/>
<sequence>MTNGLDFLKHFGVCAPQPASDWQGPMPLPPALIEFYQEMGPLGEDGRKPRGVSFDCGGNDILVPRLADLWKEQDAFGWNFRKNVPIEGWPPSWLVFAVEGADAFVYDSDADAVRFILSGDEIKRAYKIAGTPSDVVAALALFALRLEEAGDSARGEDWELRRLWVWKVRREMRSKFGRTARGVVKVLTKV</sequence>
<proteinExistence type="predicted"/>
<evidence type="ECO:0008006" key="3">
    <source>
        <dbReference type="Google" id="ProtNLM"/>
    </source>
</evidence>
<dbReference type="RefSeq" id="WP_052844299.1">
    <property type="nucleotide sequence ID" value="NZ_CP011545.1"/>
</dbReference>
<reference evidence="2" key="2">
    <citation type="submission" date="2015-05" db="EMBL/GenBank/DDBJ databases">
        <title>Complete genome sequence of Corynebacterium testudinoris DSM 44614, recovered from necrotic lesions in the mouth of a tortoise.</title>
        <authorList>
            <person name="Ruckert C."/>
            <person name="Albersmeier A."/>
            <person name="Winkler A."/>
            <person name="Tauch A."/>
        </authorList>
    </citation>
    <scope>NUCLEOTIDE SEQUENCE [LARGE SCALE GENOMIC DNA]</scope>
    <source>
        <strain evidence="2">DSM 44614</strain>
    </source>
</reference>
<dbReference type="PATRIC" id="fig|136857.5.peg.898"/>
<dbReference type="STRING" id="136857.CTEST_04535"/>
<dbReference type="Proteomes" id="UP000035540">
    <property type="component" value="Chromosome"/>
</dbReference>
<protein>
    <recommendedName>
        <fullName evidence="3">SUKH-4 immunity protein</fullName>
    </recommendedName>
</protein>
<accession>A0A0G3H4M1</accession>
<keyword evidence="2" id="KW-1185">Reference proteome</keyword>